<dbReference type="Proteomes" id="UP001595530">
    <property type="component" value="Unassembled WGS sequence"/>
</dbReference>
<organism evidence="3 4">
    <name type="scientific">Undibacterium arcticum</name>
    <dbReference type="NCBI Taxonomy" id="1762892"/>
    <lineage>
        <taxon>Bacteria</taxon>
        <taxon>Pseudomonadati</taxon>
        <taxon>Pseudomonadota</taxon>
        <taxon>Betaproteobacteria</taxon>
        <taxon>Burkholderiales</taxon>
        <taxon>Oxalobacteraceae</taxon>
        <taxon>Undibacterium</taxon>
    </lineage>
</organism>
<dbReference type="InterPro" id="IPR046703">
    <property type="entry name" value="DUF6776"/>
</dbReference>
<gene>
    <name evidence="3" type="ORF">ACFOFO_14390</name>
</gene>
<dbReference type="RefSeq" id="WP_390327111.1">
    <property type="nucleotide sequence ID" value="NZ_JBHRTP010000041.1"/>
</dbReference>
<reference evidence="4" key="1">
    <citation type="journal article" date="2019" name="Int. J. Syst. Evol. Microbiol.">
        <title>The Global Catalogue of Microorganisms (GCM) 10K type strain sequencing project: providing services to taxonomists for standard genome sequencing and annotation.</title>
        <authorList>
            <consortium name="The Broad Institute Genomics Platform"/>
            <consortium name="The Broad Institute Genome Sequencing Center for Infectious Disease"/>
            <person name="Wu L."/>
            <person name="Ma J."/>
        </authorList>
    </citation>
    <scope>NUCLEOTIDE SEQUENCE [LARGE SCALE GENOMIC DNA]</scope>
    <source>
        <strain evidence="4">KCTC 42986</strain>
    </source>
</reference>
<dbReference type="Pfam" id="PF20567">
    <property type="entry name" value="DUF6776"/>
    <property type="match status" value="1"/>
</dbReference>
<proteinExistence type="predicted"/>
<feature type="coiled-coil region" evidence="1">
    <location>
        <begin position="65"/>
        <end position="120"/>
    </location>
</feature>
<keyword evidence="4" id="KW-1185">Reference proteome</keyword>
<keyword evidence="2" id="KW-0812">Transmembrane</keyword>
<evidence type="ECO:0000313" key="4">
    <source>
        <dbReference type="Proteomes" id="UP001595530"/>
    </source>
</evidence>
<comment type="caution">
    <text evidence="3">The sequence shown here is derived from an EMBL/GenBank/DDBJ whole genome shotgun (WGS) entry which is preliminary data.</text>
</comment>
<keyword evidence="2" id="KW-1133">Transmembrane helix</keyword>
<dbReference type="EMBL" id="JBHRTP010000041">
    <property type="protein sequence ID" value="MFC3109135.1"/>
    <property type="molecule type" value="Genomic_DNA"/>
</dbReference>
<evidence type="ECO:0000256" key="1">
    <source>
        <dbReference type="SAM" id="Coils"/>
    </source>
</evidence>
<name>A0ABV7F562_9BURK</name>
<evidence type="ECO:0000256" key="2">
    <source>
        <dbReference type="SAM" id="Phobius"/>
    </source>
</evidence>
<evidence type="ECO:0000313" key="3">
    <source>
        <dbReference type="EMBL" id="MFC3109135.1"/>
    </source>
</evidence>
<protein>
    <submittedName>
        <fullName evidence="3">DUF6776 family protein</fullName>
    </submittedName>
</protein>
<keyword evidence="1" id="KW-0175">Coiled coil</keyword>
<accession>A0ABV7F562</accession>
<sequence length="243" mass="26499">MKRKSGLRRSAIVAPRMNISGHLSWPLKVAVIVLVLGLGGALAMWTYDLGRSISGIKPGVSKEQVAALQQQVAQLTQERDQLLVAANTSESNLNIERSAQKQLAQQARTLEADNAKLKDDLAFFEGLLPAGAGPGAIAIRRLTAELVAPNQLRYRLLMMQGGKGEREFTGNLQLAVTVTQGGKNLVMLFPDEKSTEPDKYKLGFKHYQRLEGVLTLPDGATARMIQARVMEKGQLRAQQSANL</sequence>
<keyword evidence="2" id="KW-0472">Membrane</keyword>
<feature type="transmembrane region" description="Helical" evidence="2">
    <location>
        <begin position="25"/>
        <end position="47"/>
    </location>
</feature>